<dbReference type="EMBL" id="JAAIVB010000045">
    <property type="protein sequence ID" value="NEX62091.1"/>
    <property type="molecule type" value="Genomic_DNA"/>
</dbReference>
<protein>
    <submittedName>
        <fullName evidence="2">GNAT family N-acetyltransferase</fullName>
    </submittedName>
</protein>
<keyword evidence="3" id="KW-1185">Reference proteome</keyword>
<comment type="caution">
    <text evidence="2">The sequence shown here is derived from an EMBL/GenBank/DDBJ whole genome shotgun (WGS) entry which is preliminary data.</text>
</comment>
<gene>
    <name evidence="2" type="ORF">G3574_13460</name>
</gene>
<dbReference type="PROSITE" id="PS51186">
    <property type="entry name" value="GNAT"/>
    <property type="match status" value="1"/>
</dbReference>
<feature type="domain" description="N-acetyltransferase" evidence="1">
    <location>
        <begin position="1"/>
        <end position="75"/>
    </location>
</feature>
<evidence type="ECO:0000313" key="2">
    <source>
        <dbReference type="EMBL" id="NEX62091.1"/>
    </source>
</evidence>
<dbReference type="SUPFAM" id="SSF55729">
    <property type="entry name" value="Acyl-CoA N-acyltransferases (Nat)"/>
    <property type="match status" value="1"/>
</dbReference>
<sequence>MGRIVVAPDARGCAVGKVLCKQLVAAALETTSAATVTLRVYRDNVVVVRLYSSSGFVEVPSESNTEVVFMKLMADRSHDVGA</sequence>
<dbReference type="Proteomes" id="UP000482155">
    <property type="component" value="Unassembled WGS sequence"/>
</dbReference>
<dbReference type="Pfam" id="PF00583">
    <property type="entry name" value="Acetyltransf_1"/>
    <property type="match status" value="1"/>
</dbReference>
<dbReference type="InterPro" id="IPR000182">
    <property type="entry name" value="GNAT_dom"/>
</dbReference>
<dbReference type="AlphaFoldDB" id="A0A6B3SMZ2"/>
<organism evidence="2 3">
    <name type="scientific">Noviherbaspirillum galbum</name>
    <dbReference type="NCBI Taxonomy" id="2709383"/>
    <lineage>
        <taxon>Bacteria</taxon>
        <taxon>Pseudomonadati</taxon>
        <taxon>Pseudomonadota</taxon>
        <taxon>Betaproteobacteria</taxon>
        <taxon>Burkholderiales</taxon>
        <taxon>Oxalobacteraceae</taxon>
        <taxon>Noviherbaspirillum</taxon>
    </lineage>
</organism>
<reference evidence="2 3" key="1">
    <citation type="submission" date="2020-02" db="EMBL/GenBank/DDBJ databases">
        <authorList>
            <person name="Kim M.K."/>
        </authorList>
    </citation>
    <scope>NUCLEOTIDE SEQUENCE [LARGE SCALE GENOMIC DNA]</scope>
    <source>
        <strain evidence="2 3">17J57-3</strain>
    </source>
</reference>
<evidence type="ECO:0000259" key="1">
    <source>
        <dbReference type="PROSITE" id="PS51186"/>
    </source>
</evidence>
<evidence type="ECO:0000313" key="3">
    <source>
        <dbReference type="Proteomes" id="UP000482155"/>
    </source>
</evidence>
<dbReference type="InterPro" id="IPR016181">
    <property type="entry name" value="Acyl_CoA_acyltransferase"/>
</dbReference>
<accession>A0A6B3SMZ2</accession>
<dbReference type="GO" id="GO:0016747">
    <property type="term" value="F:acyltransferase activity, transferring groups other than amino-acyl groups"/>
    <property type="evidence" value="ECO:0007669"/>
    <property type="project" value="InterPro"/>
</dbReference>
<name>A0A6B3SMZ2_9BURK</name>
<keyword evidence="2" id="KW-0808">Transferase</keyword>
<proteinExistence type="predicted"/>
<dbReference type="Gene3D" id="3.40.630.30">
    <property type="match status" value="1"/>
</dbReference>